<dbReference type="Proteomes" id="UP000541444">
    <property type="component" value="Unassembled WGS sequence"/>
</dbReference>
<evidence type="ECO:0000256" key="1">
    <source>
        <dbReference type="SAM" id="MobiDB-lite"/>
    </source>
</evidence>
<dbReference type="PANTHER" id="PTHR31286:SF60">
    <property type="entry name" value="PROTEIN, PUTATIVE-RELATED"/>
    <property type="match status" value="1"/>
</dbReference>
<dbReference type="AlphaFoldDB" id="A0A7J7MZ48"/>
<keyword evidence="4" id="KW-1185">Reference proteome</keyword>
<reference evidence="3 4" key="1">
    <citation type="journal article" date="2020" name="IScience">
        <title>Genome Sequencing of the Endangered Kingdonia uniflora (Circaeasteraceae, Ranunculales) Reveals Potential Mechanisms of Evolutionary Specialization.</title>
        <authorList>
            <person name="Sun Y."/>
            <person name="Deng T."/>
            <person name="Zhang A."/>
            <person name="Moore M.J."/>
            <person name="Landis J.B."/>
            <person name="Lin N."/>
            <person name="Zhang H."/>
            <person name="Zhang X."/>
            <person name="Huang J."/>
            <person name="Zhang X."/>
            <person name="Sun H."/>
            <person name="Wang H."/>
        </authorList>
    </citation>
    <scope>NUCLEOTIDE SEQUENCE [LARGE SCALE GENOMIC DNA]</scope>
    <source>
        <strain evidence="3">TB1705</strain>
        <tissue evidence="3">Leaf</tissue>
    </source>
</reference>
<sequence>MELQHMLRWQRDKRGAAVHLNNSPPQKIPIQEARSKALDLWKLKGTCRLIPVGKGYITIFLDNEEDRNKIWSGGPWVIGKQLLRLSPWSPFFDPEKQKNTHALVWVKFPGLGVEFWEVDTLMALGRTLGTPIQINHSFATMDFRYFAKVLVDIDLAEPIPSKIVVEVEDGDFWQRVELGATPKFYSHCKIIGHTFAECRVIKEQVQRVEEPKTNQQEIPAPEAFTKNQKKCTRKKKQKEALNKGKGLLEGTEDTRAGVFDKMPHPIFDSEEPNAMPKQMSHEAPSTFQELESREATPVQHDALICNEQETTSTGGASTGGAEGEFLCPPPNSESSHQLLKETTIIKLQSALKWAYMVDDTEGDKALIAHEGVGHNLGKDFHVKLKKTTKQRNVGSGEGKGYPDTKQEIKKVSNEGDLLEYKRRGLGNLWCLWKAGSQDPALVAASSQHITIFYEGANLRNPQYGLYFRKKGSVEGYGKPCKFQSSLAGSRGLQLHSKLGREKWWYRASS</sequence>
<comment type="caution">
    <text evidence="3">The sequence shown here is derived from an EMBL/GenBank/DDBJ whole genome shotgun (WGS) entry which is preliminary data.</text>
</comment>
<evidence type="ECO:0000313" key="4">
    <source>
        <dbReference type="Proteomes" id="UP000541444"/>
    </source>
</evidence>
<protein>
    <recommendedName>
        <fullName evidence="2">DUF4283 domain-containing protein</fullName>
    </recommendedName>
</protein>
<dbReference type="PANTHER" id="PTHR31286">
    <property type="entry name" value="GLYCINE-RICH CELL WALL STRUCTURAL PROTEIN 1.8-LIKE"/>
    <property type="match status" value="1"/>
</dbReference>
<dbReference type="InterPro" id="IPR025558">
    <property type="entry name" value="DUF4283"/>
</dbReference>
<name>A0A7J7MZ48_9MAGN</name>
<feature type="region of interest" description="Disordered" evidence="1">
    <location>
        <begin position="389"/>
        <end position="408"/>
    </location>
</feature>
<organism evidence="3 4">
    <name type="scientific">Kingdonia uniflora</name>
    <dbReference type="NCBI Taxonomy" id="39325"/>
    <lineage>
        <taxon>Eukaryota</taxon>
        <taxon>Viridiplantae</taxon>
        <taxon>Streptophyta</taxon>
        <taxon>Embryophyta</taxon>
        <taxon>Tracheophyta</taxon>
        <taxon>Spermatophyta</taxon>
        <taxon>Magnoliopsida</taxon>
        <taxon>Ranunculales</taxon>
        <taxon>Circaeasteraceae</taxon>
        <taxon>Kingdonia</taxon>
    </lineage>
</organism>
<gene>
    <name evidence="3" type="ORF">GIB67_016582</name>
</gene>
<evidence type="ECO:0000259" key="2">
    <source>
        <dbReference type="Pfam" id="PF14111"/>
    </source>
</evidence>
<dbReference type="InterPro" id="IPR040256">
    <property type="entry name" value="At4g02000-like"/>
</dbReference>
<evidence type="ECO:0000313" key="3">
    <source>
        <dbReference type="EMBL" id="KAF6160146.1"/>
    </source>
</evidence>
<dbReference type="Pfam" id="PF14111">
    <property type="entry name" value="DUF4283"/>
    <property type="match status" value="1"/>
</dbReference>
<feature type="domain" description="DUF4283" evidence="2">
    <location>
        <begin position="25"/>
        <end position="95"/>
    </location>
</feature>
<dbReference type="EMBL" id="JACGCM010001166">
    <property type="protein sequence ID" value="KAF6160146.1"/>
    <property type="molecule type" value="Genomic_DNA"/>
</dbReference>
<accession>A0A7J7MZ48</accession>
<proteinExistence type="predicted"/>